<gene>
    <name evidence="3" type="ORF">CEUSTIGMA_g6069.t1</name>
</gene>
<reference evidence="3 4" key="1">
    <citation type="submission" date="2017-08" db="EMBL/GenBank/DDBJ databases">
        <title>Acidophilic green algal genome provides insights into adaptation to an acidic environment.</title>
        <authorList>
            <person name="Hirooka S."/>
            <person name="Hirose Y."/>
            <person name="Kanesaki Y."/>
            <person name="Higuchi S."/>
            <person name="Fujiwara T."/>
            <person name="Onuma R."/>
            <person name="Era A."/>
            <person name="Ohbayashi R."/>
            <person name="Uzuka A."/>
            <person name="Nozaki H."/>
            <person name="Yoshikawa H."/>
            <person name="Miyagishima S.Y."/>
        </authorList>
    </citation>
    <scope>NUCLEOTIDE SEQUENCE [LARGE SCALE GENOMIC DNA]</scope>
    <source>
        <strain evidence="3 4">NIES-2499</strain>
    </source>
</reference>
<feature type="compositionally biased region" description="Polar residues" evidence="1">
    <location>
        <begin position="149"/>
        <end position="160"/>
    </location>
</feature>
<accession>A0A250X6C8</accession>
<evidence type="ECO:0000313" key="4">
    <source>
        <dbReference type="Proteomes" id="UP000232323"/>
    </source>
</evidence>
<dbReference type="Proteomes" id="UP000232323">
    <property type="component" value="Unassembled WGS sequence"/>
</dbReference>
<dbReference type="EMBL" id="BEGY01000034">
    <property type="protein sequence ID" value="GAX78631.1"/>
    <property type="molecule type" value="Genomic_DNA"/>
</dbReference>
<feature type="region of interest" description="Disordered" evidence="1">
    <location>
        <begin position="142"/>
        <end position="177"/>
    </location>
</feature>
<name>A0A250X6C8_9CHLO</name>
<organism evidence="3 4">
    <name type="scientific">Chlamydomonas eustigma</name>
    <dbReference type="NCBI Taxonomy" id="1157962"/>
    <lineage>
        <taxon>Eukaryota</taxon>
        <taxon>Viridiplantae</taxon>
        <taxon>Chlorophyta</taxon>
        <taxon>core chlorophytes</taxon>
        <taxon>Chlorophyceae</taxon>
        <taxon>CS clade</taxon>
        <taxon>Chlamydomonadales</taxon>
        <taxon>Chlamydomonadaceae</taxon>
        <taxon>Chlamydomonas</taxon>
    </lineage>
</organism>
<evidence type="ECO:0000256" key="2">
    <source>
        <dbReference type="SAM" id="Phobius"/>
    </source>
</evidence>
<sequence>MNRSVLQDTGNIGVLTELQFIILIASIILGVLIIMTVVILVVLFYRRKREAVTPTDGPVLLKEASRMVADKALSQLHPGPTLEDPACHQGGNLDFTQSHTTQQMKPVLELQHPYLHTALPPSTQPVEQEMSNLDRTRLWDQEGGERQPAITSAQYHQVVTSRPGDQHGSSGEYQSWSSSYHQQPAAAAYSSGFAGVQKYPFHPTSMAMMQGGQQSQPVHHVSGVTFREATPAMQISSSSNVATWQQQGVDPNLLVQRLLASGQTDAANTVMLAAGMDAPAPRQRLAPIVGYPTVPIYPISQDYSGGLHHQTYAPT</sequence>
<proteinExistence type="predicted"/>
<dbReference type="AlphaFoldDB" id="A0A250X6C8"/>
<dbReference type="CDD" id="cd12087">
    <property type="entry name" value="TM_EGFR-like"/>
    <property type="match status" value="1"/>
</dbReference>
<keyword evidence="2" id="KW-1133">Transmembrane helix</keyword>
<evidence type="ECO:0000256" key="1">
    <source>
        <dbReference type="SAM" id="MobiDB-lite"/>
    </source>
</evidence>
<keyword evidence="2" id="KW-0472">Membrane</keyword>
<feature type="compositionally biased region" description="Low complexity" evidence="1">
    <location>
        <begin position="168"/>
        <end position="177"/>
    </location>
</feature>
<keyword evidence="2" id="KW-0812">Transmembrane</keyword>
<protein>
    <submittedName>
        <fullName evidence="3">Uncharacterized protein</fullName>
    </submittedName>
</protein>
<keyword evidence="4" id="KW-1185">Reference proteome</keyword>
<feature type="transmembrane region" description="Helical" evidence="2">
    <location>
        <begin position="20"/>
        <end position="45"/>
    </location>
</feature>
<comment type="caution">
    <text evidence="3">The sequence shown here is derived from an EMBL/GenBank/DDBJ whole genome shotgun (WGS) entry which is preliminary data.</text>
</comment>
<evidence type="ECO:0000313" key="3">
    <source>
        <dbReference type="EMBL" id="GAX78631.1"/>
    </source>
</evidence>